<dbReference type="Gene3D" id="3.40.1190.20">
    <property type="match status" value="1"/>
</dbReference>
<dbReference type="InterPro" id="IPR002173">
    <property type="entry name" value="Carboh/pur_kinase_PfkB_CS"/>
</dbReference>
<dbReference type="EMBL" id="FZOF01000007">
    <property type="protein sequence ID" value="SNS61324.1"/>
    <property type="molecule type" value="Genomic_DNA"/>
</dbReference>
<gene>
    <name evidence="4" type="ORF">SAMN05216252_107113</name>
</gene>
<evidence type="ECO:0000313" key="4">
    <source>
        <dbReference type="EMBL" id="SNS61324.1"/>
    </source>
</evidence>
<dbReference type="InterPro" id="IPR011611">
    <property type="entry name" value="PfkB_dom"/>
</dbReference>
<dbReference type="Proteomes" id="UP000198280">
    <property type="component" value="Unassembled WGS sequence"/>
</dbReference>
<keyword evidence="5" id="KW-1185">Reference proteome</keyword>
<evidence type="ECO:0000256" key="1">
    <source>
        <dbReference type="ARBA" id="ARBA00022679"/>
    </source>
</evidence>
<keyword evidence="1" id="KW-0808">Transferase</keyword>
<proteinExistence type="predicted"/>
<dbReference type="PANTHER" id="PTHR10584:SF166">
    <property type="entry name" value="RIBOKINASE"/>
    <property type="match status" value="1"/>
</dbReference>
<name>A0A239FZX2_9ACTN</name>
<dbReference type="AlphaFoldDB" id="A0A239FZX2"/>
<dbReference type="PANTHER" id="PTHR10584">
    <property type="entry name" value="SUGAR KINASE"/>
    <property type="match status" value="1"/>
</dbReference>
<dbReference type="InterPro" id="IPR029056">
    <property type="entry name" value="Ribokinase-like"/>
</dbReference>
<reference evidence="4 5" key="1">
    <citation type="submission" date="2017-06" db="EMBL/GenBank/DDBJ databases">
        <authorList>
            <person name="Kim H.J."/>
            <person name="Triplett B.A."/>
        </authorList>
    </citation>
    <scope>NUCLEOTIDE SEQUENCE [LARGE SCALE GENOMIC DNA]</scope>
    <source>
        <strain evidence="4 5">CGMCC 4.1858</strain>
    </source>
</reference>
<feature type="domain" description="Carbohydrate kinase PfkB" evidence="3">
    <location>
        <begin position="159"/>
        <end position="300"/>
    </location>
</feature>
<evidence type="ECO:0000313" key="5">
    <source>
        <dbReference type="Proteomes" id="UP000198280"/>
    </source>
</evidence>
<sequence length="349" mass="35930">MPRSTHAGSTREEAADVFLSGLLFFDLGFTGLPSAPTPGAEVWTKGMGTSPGGIANFAVALSRLGLRTSLSAAFGEDLLGTHLWHELSVTEGVDLSRSRRFAGWPTPVTVSLAYDGDRALVTHGQEPPLGPDAMIGEPPPSRAAIAHIGAEPLEWVGSAHAAGTLVFADVGWDPSERWSPAVLEQLALCHAFMPNAEEAMAYTRTGTPRAALSRLADLVPLAVVTDGAGGALAVDSTTGESASVAGLPVDAVDTTGAGDVFGAGLVAATLAGRPLADRLRFANLVAALSVRRIGGAAAAPDLAAVDRWWRSVRDSPGNDGLRSAYAFLDHTVPAAATTAGPHHADQPEQ</sequence>
<keyword evidence="2 4" id="KW-0418">Kinase</keyword>
<dbReference type="SUPFAM" id="SSF53613">
    <property type="entry name" value="Ribokinase-like"/>
    <property type="match status" value="1"/>
</dbReference>
<dbReference type="OrthoDB" id="9813569at2"/>
<protein>
    <submittedName>
        <fullName evidence="4">Sugar or nucleoside kinase, ribokinase family</fullName>
    </submittedName>
</protein>
<evidence type="ECO:0000259" key="3">
    <source>
        <dbReference type="Pfam" id="PF00294"/>
    </source>
</evidence>
<organism evidence="4 5">
    <name type="scientific">Actinacidiphila glaucinigra</name>
    <dbReference type="NCBI Taxonomy" id="235986"/>
    <lineage>
        <taxon>Bacteria</taxon>
        <taxon>Bacillati</taxon>
        <taxon>Actinomycetota</taxon>
        <taxon>Actinomycetes</taxon>
        <taxon>Kitasatosporales</taxon>
        <taxon>Streptomycetaceae</taxon>
        <taxon>Actinacidiphila</taxon>
    </lineage>
</organism>
<accession>A0A239FZX2</accession>
<dbReference type="CDD" id="cd01942">
    <property type="entry name" value="ribokinase_group_A"/>
    <property type="match status" value="1"/>
</dbReference>
<dbReference type="PROSITE" id="PS00584">
    <property type="entry name" value="PFKB_KINASES_2"/>
    <property type="match status" value="1"/>
</dbReference>
<dbReference type="GO" id="GO:0016301">
    <property type="term" value="F:kinase activity"/>
    <property type="evidence" value="ECO:0007669"/>
    <property type="project" value="UniProtKB-KW"/>
</dbReference>
<dbReference type="Pfam" id="PF00294">
    <property type="entry name" value="PfkB"/>
    <property type="match status" value="1"/>
</dbReference>
<evidence type="ECO:0000256" key="2">
    <source>
        <dbReference type="ARBA" id="ARBA00022777"/>
    </source>
</evidence>
<dbReference type="RefSeq" id="WP_089224569.1">
    <property type="nucleotide sequence ID" value="NZ_FZOF01000007.1"/>
</dbReference>